<dbReference type="AlphaFoldDB" id="A0A814BQD5"/>
<proteinExistence type="predicted"/>
<dbReference type="EMBL" id="CAJNOK010000723">
    <property type="protein sequence ID" value="CAF0771332.1"/>
    <property type="molecule type" value="Genomic_DNA"/>
</dbReference>
<sequence>MNRRKQAYQSRNLALLKEEKQRQILTKGDHEEDEVENEPVRLSQANAIKTKVDQRPTSAYHRSVNENKTSIDGEHSSTRQQQHASTRSVNVSFMSDVSKTGKTMGESTSSNQLKQLLDQLSSNMSELELVTGFKPPRDDTTVAQSNTCSTALVSALISLTGHVKQCAVMSKNKSGSDSYTSSTGSFRQEMTAFKEQLAIVAKAQLDFQQKMENQMTMLQTMMQTVCQLVNNEMATKSRSYGGHQQFYNTNDTSSMQHLHSSRQQQTPSFDPSEPRETTQNWMSTKINMNNTNTNNRQTTMVPKRDMDKRQTTNSSVEPVSYSNMIMQQIDSGLYQNYVPNDRIHHNTSALLSNRSTYMEALDASKKLARPTSATSTDIITKQTYAVTTNNNRRKNDEQDLNSHIRTTTISPDMPTSYDIFESGLPNQQQTARYPQSTTNETILEKILQERLLLVQQIAELNKQHELTQEELANLEVTTSNNNNNNNN</sequence>
<comment type="caution">
    <text evidence="4">The sequence shown here is derived from an EMBL/GenBank/DDBJ whole genome shotgun (WGS) entry which is preliminary data.</text>
</comment>
<organism evidence="4 7">
    <name type="scientific">Didymodactylos carnosus</name>
    <dbReference type="NCBI Taxonomy" id="1234261"/>
    <lineage>
        <taxon>Eukaryota</taxon>
        <taxon>Metazoa</taxon>
        <taxon>Spiralia</taxon>
        <taxon>Gnathifera</taxon>
        <taxon>Rotifera</taxon>
        <taxon>Eurotatoria</taxon>
        <taxon>Bdelloidea</taxon>
        <taxon>Philodinida</taxon>
        <taxon>Philodinidae</taxon>
        <taxon>Didymodactylos</taxon>
    </lineage>
</organism>
<evidence type="ECO:0000313" key="7">
    <source>
        <dbReference type="Proteomes" id="UP000663829"/>
    </source>
</evidence>
<dbReference type="Proteomes" id="UP000677228">
    <property type="component" value="Unassembled WGS sequence"/>
</dbReference>
<evidence type="ECO:0000256" key="1">
    <source>
        <dbReference type="SAM" id="Coils"/>
    </source>
</evidence>
<evidence type="ECO:0000313" key="5">
    <source>
        <dbReference type="EMBL" id="CAF3552183.1"/>
    </source>
</evidence>
<feature type="region of interest" description="Disordered" evidence="2">
    <location>
        <begin position="51"/>
        <end position="89"/>
    </location>
</feature>
<feature type="coiled-coil region" evidence="1">
    <location>
        <begin position="443"/>
        <end position="477"/>
    </location>
</feature>
<evidence type="ECO:0000256" key="2">
    <source>
        <dbReference type="SAM" id="MobiDB-lite"/>
    </source>
</evidence>
<reference evidence="4" key="1">
    <citation type="submission" date="2021-02" db="EMBL/GenBank/DDBJ databases">
        <authorList>
            <person name="Nowell W R."/>
        </authorList>
    </citation>
    <scope>NUCLEOTIDE SEQUENCE</scope>
</reference>
<dbReference type="Proteomes" id="UP000681722">
    <property type="component" value="Unassembled WGS sequence"/>
</dbReference>
<keyword evidence="7" id="KW-1185">Reference proteome</keyword>
<dbReference type="OrthoDB" id="6361178at2759"/>
<feature type="compositionally biased region" description="Basic and acidic residues" evidence="2">
    <location>
        <begin position="63"/>
        <end position="77"/>
    </location>
</feature>
<gene>
    <name evidence="4" type="ORF">GPM918_LOCUS10201</name>
    <name evidence="3" type="ORF">OVA965_LOCUS3100</name>
    <name evidence="6" type="ORF">SRO942_LOCUS10202</name>
    <name evidence="5" type="ORF">TMI583_LOCUS3099</name>
</gene>
<dbReference type="EMBL" id="CAJNOQ010001986">
    <property type="protein sequence ID" value="CAF0931379.1"/>
    <property type="molecule type" value="Genomic_DNA"/>
</dbReference>
<dbReference type="Proteomes" id="UP000682733">
    <property type="component" value="Unassembled WGS sequence"/>
</dbReference>
<dbReference type="EMBL" id="CAJOBC010001986">
    <property type="protein sequence ID" value="CAF3709283.1"/>
    <property type="molecule type" value="Genomic_DNA"/>
</dbReference>
<evidence type="ECO:0000313" key="3">
    <source>
        <dbReference type="EMBL" id="CAF0771332.1"/>
    </source>
</evidence>
<dbReference type="EMBL" id="CAJOBA010000723">
    <property type="protein sequence ID" value="CAF3552183.1"/>
    <property type="molecule type" value="Genomic_DNA"/>
</dbReference>
<feature type="region of interest" description="Disordered" evidence="2">
    <location>
        <begin position="241"/>
        <end position="277"/>
    </location>
</feature>
<feature type="compositionally biased region" description="Basic and acidic residues" evidence="2">
    <location>
        <begin position="19"/>
        <end position="30"/>
    </location>
</feature>
<evidence type="ECO:0000313" key="4">
    <source>
        <dbReference type="EMBL" id="CAF0931379.1"/>
    </source>
</evidence>
<accession>A0A814BQD5</accession>
<feature type="compositionally biased region" description="Polar residues" evidence="2">
    <location>
        <begin position="245"/>
        <end position="269"/>
    </location>
</feature>
<name>A0A814BQD5_9BILA</name>
<dbReference type="Proteomes" id="UP000663829">
    <property type="component" value="Unassembled WGS sequence"/>
</dbReference>
<evidence type="ECO:0000313" key="6">
    <source>
        <dbReference type="EMBL" id="CAF3709283.1"/>
    </source>
</evidence>
<feature type="compositionally biased region" description="Polar residues" evidence="2">
    <location>
        <begin position="78"/>
        <end position="89"/>
    </location>
</feature>
<protein>
    <submittedName>
        <fullName evidence="4">Uncharacterized protein</fullName>
    </submittedName>
</protein>
<keyword evidence="1" id="KW-0175">Coiled coil</keyword>
<feature type="region of interest" description="Disordered" evidence="2">
    <location>
        <begin position="19"/>
        <end position="38"/>
    </location>
</feature>